<dbReference type="Pfam" id="PF00361">
    <property type="entry name" value="Proton_antipo_M"/>
    <property type="match status" value="1"/>
</dbReference>
<dbReference type="RefSeq" id="WP_119901753.1">
    <property type="nucleotide sequence ID" value="NZ_QYZP01000001.1"/>
</dbReference>
<evidence type="ECO:0000256" key="5">
    <source>
        <dbReference type="ARBA" id="ARBA00022989"/>
    </source>
</evidence>
<accession>A0A3A4FC73</accession>
<dbReference type="NCBIfam" id="NF009308">
    <property type="entry name" value="PRK12665.1"/>
    <property type="match status" value="1"/>
</dbReference>
<keyword evidence="4 7" id="KW-0812">Transmembrane</keyword>
<feature type="transmembrane region" description="Helical" evidence="9">
    <location>
        <begin position="277"/>
        <end position="298"/>
    </location>
</feature>
<reference evidence="11 12" key="1">
    <citation type="submission" date="2018-09" db="EMBL/GenBank/DDBJ databases">
        <title>Nesterenkonia natronophila sp. nov., an alkaliphilic actinobacteriume isolated from a soda lake, and emended description of the genus Nesterenkonia.</title>
        <authorList>
            <person name="Menes R.J."/>
            <person name="Iriarte A."/>
        </authorList>
    </citation>
    <scope>NUCLEOTIDE SEQUENCE [LARGE SCALE GENOMIC DNA]</scope>
    <source>
        <strain evidence="11 12">M8</strain>
    </source>
</reference>
<feature type="compositionally biased region" description="Acidic residues" evidence="8">
    <location>
        <begin position="571"/>
        <end position="584"/>
    </location>
</feature>
<dbReference type="AlphaFoldDB" id="A0A3A4FC73"/>
<feature type="transmembrane region" description="Helical" evidence="9">
    <location>
        <begin position="472"/>
        <end position="495"/>
    </location>
</feature>
<feature type="transmembrane region" description="Helical" evidence="9">
    <location>
        <begin position="244"/>
        <end position="265"/>
    </location>
</feature>
<name>A0A3A4FC73_9MICC</name>
<feature type="transmembrane region" description="Helical" evidence="9">
    <location>
        <begin position="38"/>
        <end position="57"/>
    </location>
</feature>
<feature type="transmembrane region" description="Helical" evidence="9">
    <location>
        <begin position="374"/>
        <end position="392"/>
    </location>
</feature>
<evidence type="ECO:0000256" key="2">
    <source>
        <dbReference type="ARBA" id="ARBA00005346"/>
    </source>
</evidence>
<dbReference type="PANTHER" id="PTHR42703">
    <property type="entry name" value="NADH DEHYDROGENASE"/>
    <property type="match status" value="1"/>
</dbReference>
<evidence type="ECO:0000256" key="9">
    <source>
        <dbReference type="SAM" id="Phobius"/>
    </source>
</evidence>
<evidence type="ECO:0000256" key="6">
    <source>
        <dbReference type="ARBA" id="ARBA00023136"/>
    </source>
</evidence>
<evidence type="ECO:0000256" key="1">
    <source>
        <dbReference type="ARBA" id="ARBA00004651"/>
    </source>
</evidence>
<feature type="domain" description="NADH:quinone oxidoreductase/Mrp antiporter transmembrane" evidence="10">
    <location>
        <begin position="135"/>
        <end position="423"/>
    </location>
</feature>
<evidence type="ECO:0000256" key="8">
    <source>
        <dbReference type="SAM" id="MobiDB-lite"/>
    </source>
</evidence>
<feature type="transmembrane region" description="Helical" evidence="9">
    <location>
        <begin position="412"/>
        <end position="432"/>
    </location>
</feature>
<feature type="transmembrane region" description="Helical" evidence="9">
    <location>
        <begin position="77"/>
        <end position="101"/>
    </location>
</feature>
<evidence type="ECO:0000256" key="3">
    <source>
        <dbReference type="ARBA" id="ARBA00022475"/>
    </source>
</evidence>
<dbReference type="InterPro" id="IPR050586">
    <property type="entry name" value="CPA3_Na-H_Antiporter_D"/>
</dbReference>
<dbReference type="EMBL" id="QYZP01000001">
    <property type="protein sequence ID" value="RJN32707.1"/>
    <property type="molecule type" value="Genomic_DNA"/>
</dbReference>
<keyword evidence="6 9" id="KW-0472">Membrane</keyword>
<comment type="similarity">
    <text evidence="2">Belongs to the CPA3 antiporters (TC 2.A.63) subunit D family.</text>
</comment>
<dbReference type="PRINTS" id="PR01437">
    <property type="entry name" value="NUOXDRDTASE4"/>
</dbReference>
<protein>
    <submittedName>
        <fullName evidence="11">Na+/H+ antiporter subunit D</fullName>
    </submittedName>
</protein>
<evidence type="ECO:0000313" key="11">
    <source>
        <dbReference type="EMBL" id="RJN32707.1"/>
    </source>
</evidence>
<dbReference type="PANTHER" id="PTHR42703:SF1">
    <property type="entry name" value="NA(+)_H(+) ANTIPORTER SUBUNIT D1"/>
    <property type="match status" value="1"/>
</dbReference>
<sequence length="584" mass="62656">MQFDVVDFVPLTVLIPFFGAAFAFAFYRNQGTQKAITIGALIITVILEIVLLSEVWHGGTHAVQLAGWPAPFGISMVIDRFAALMLVVSSIITLAVLLYAVGQGAAEERNDSGPVSIFYPTYLILVAGVSNAFLAGDLFNLYVGFEIFLTASYVLLTLGGGEARIRAGVTYVVVSILSSMLFLITIGLMYAATGTVNLADLAVKLAELDSGTQLMLHVMLLVAFGIKAAVFPLAFWLPDSYPTAPAPVTAVFAGLLTKVGIYAMIRTETLLFPGERINTVLMIVAALTMIVGILGALAQADIKRMLSFTLISHIGYLVFGLALSSVIGMAGTIYYVAHHITIQTTLFLVTGLIERRAGTANVDRLGGLARISPVLAVLFFLPAMNLAGIPPFSGFVGKLGIMQGGIAENTWITWTLVSASVLTTLLTLLAVSRIWARGFWRKAEDVENPERILLQKSQVHARAANKRLLPSAMVAPTALLVALSLAFTVFAGPLMNFSRAAAQDMYERTPYLEAVLGEDRVEGVREELVEFTTGYVVDLDTDDDGAAEFAPVRTSLQPDVESDERGSTSVDVEEQDDEAEGGGR</sequence>
<dbReference type="GO" id="GO:0005886">
    <property type="term" value="C:plasma membrane"/>
    <property type="evidence" value="ECO:0007669"/>
    <property type="project" value="UniProtKB-SubCell"/>
</dbReference>
<feature type="transmembrane region" description="Helical" evidence="9">
    <location>
        <begin position="6"/>
        <end position="26"/>
    </location>
</feature>
<feature type="region of interest" description="Disordered" evidence="8">
    <location>
        <begin position="547"/>
        <end position="584"/>
    </location>
</feature>
<evidence type="ECO:0000256" key="4">
    <source>
        <dbReference type="ARBA" id="ARBA00022692"/>
    </source>
</evidence>
<dbReference type="InterPro" id="IPR003918">
    <property type="entry name" value="NADH_UbQ_OxRdtase"/>
</dbReference>
<organism evidence="11 12">
    <name type="scientific">Nesterenkonia natronophila</name>
    <dbReference type="NCBI Taxonomy" id="2174932"/>
    <lineage>
        <taxon>Bacteria</taxon>
        <taxon>Bacillati</taxon>
        <taxon>Actinomycetota</taxon>
        <taxon>Actinomycetes</taxon>
        <taxon>Micrococcales</taxon>
        <taxon>Micrococcaceae</taxon>
        <taxon>Nesterenkonia</taxon>
    </lineage>
</organism>
<keyword evidence="3" id="KW-1003">Cell membrane</keyword>
<comment type="subcellular location">
    <subcellularLocation>
        <location evidence="1">Cell membrane</location>
        <topology evidence="1">Multi-pass membrane protein</topology>
    </subcellularLocation>
    <subcellularLocation>
        <location evidence="7">Membrane</location>
        <topology evidence="7">Multi-pass membrane protein</topology>
    </subcellularLocation>
</comment>
<dbReference type="InterPro" id="IPR001750">
    <property type="entry name" value="ND/Mrp_TM"/>
</dbReference>
<feature type="transmembrane region" description="Helical" evidence="9">
    <location>
        <begin position="214"/>
        <end position="237"/>
    </location>
</feature>
<dbReference type="GO" id="GO:0008137">
    <property type="term" value="F:NADH dehydrogenase (ubiquinone) activity"/>
    <property type="evidence" value="ECO:0007669"/>
    <property type="project" value="InterPro"/>
</dbReference>
<feature type="transmembrane region" description="Helical" evidence="9">
    <location>
        <begin position="333"/>
        <end position="353"/>
    </location>
</feature>
<dbReference type="OrthoDB" id="9768329at2"/>
<dbReference type="GO" id="GO:0042773">
    <property type="term" value="P:ATP synthesis coupled electron transport"/>
    <property type="evidence" value="ECO:0007669"/>
    <property type="project" value="InterPro"/>
</dbReference>
<comment type="caution">
    <text evidence="11">The sequence shown here is derived from an EMBL/GenBank/DDBJ whole genome shotgun (WGS) entry which is preliminary data.</text>
</comment>
<feature type="transmembrane region" description="Helical" evidence="9">
    <location>
        <begin position="139"/>
        <end position="159"/>
    </location>
</feature>
<keyword evidence="12" id="KW-1185">Reference proteome</keyword>
<evidence type="ECO:0000259" key="10">
    <source>
        <dbReference type="Pfam" id="PF00361"/>
    </source>
</evidence>
<dbReference type="Proteomes" id="UP000266615">
    <property type="component" value="Unassembled WGS sequence"/>
</dbReference>
<feature type="transmembrane region" description="Helical" evidence="9">
    <location>
        <begin position="113"/>
        <end position="133"/>
    </location>
</feature>
<feature type="transmembrane region" description="Helical" evidence="9">
    <location>
        <begin position="171"/>
        <end position="194"/>
    </location>
</feature>
<proteinExistence type="inferred from homology"/>
<feature type="transmembrane region" description="Helical" evidence="9">
    <location>
        <begin position="305"/>
        <end position="327"/>
    </location>
</feature>
<evidence type="ECO:0000313" key="12">
    <source>
        <dbReference type="Proteomes" id="UP000266615"/>
    </source>
</evidence>
<gene>
    <name evidence="11" type="ORF">D3250_02455</name>
</gene>
<evidence type="ECO:0000256" key="7">
    <source>
        <dbReference type="RuleBase" id="RU000320"/>
    </source>
</evidence>
<keyword evidence="5 9" id="KW-1133">Transmembrane helix</keyword>